<evidence type="ECO:0000259" key="14">
    <source>
        <dbReference type="Pfam" id="PF07715"/>
    </source>
</evidence>
<evidence type="ECO:0000259" key="13">
    <source>
        <dbReference type="Pfam" id="PF00593"/>
    </source>
</evidence>
<evidence type="ECO:0000256" key="12">
    <source>
        <dbReference type="RuleBase" id="RU003357"/>
    </source>
</evidence>
<keyword evidence="3 11" id="KW-1134">Transmembrane beta strand</keyword>
<keyword evidence="7" id="KW-0406">Ion transport</keyword>
<keyword evidence="16" id="KW-1185">Reference proteome</keyword>
<evidence type="ECO:0000256" key="7">
    <source>
        <dbReference type="ARBA" id="ARBA00023065"/>
    </source>
</evidence>
<evidence type="ECO:0000313" key="16">
    <source>
        <dbReference type="Proteomes" id="UP000094256"/>
    </source>
</evidence>
<dbReference type="Gene3D" id="2.40.170.20">
    <property type="entry name" value="TonB-dependent receptor, beta-barrel domain"/>
    <property type="match status" value="1"/>
</dbReference>
<gene>
    <name evidence="15" type="ORF">AWL63_04355</name>
</gene>
<evidence type="ECO:0000256" key="4">
    <source>
        <dbReference type="ARBA" id="ARBA00022496"/>
    </source>
</evidence>
<dbReference type="EMBL" id="CP014168">
    <property type="protein sequence ID" value="AOH83316.1"/>
    <property type="molecule type" value="Genomic_DNA"/>
</dbReference>
<evidence type="ECO:0000256" key="5">
    <source>
        <dbReference type="ARBA" id="ARBA00022692"/>
    </source>
</evidence>
<dbReference type="InterPro" id="IPR000531">
    <property type="entry name" value="Beta-barrel_TonB"/>
</dbReference>
<comment type="similarity">
    <text evidence="11 12">Belongs to the TonB-dependent receptor family.</text>
</comment>
<keyword evidence="10 11" id="KW-0998">Cell outer membrane</keyword>
<evidence type="ECO:0000256" key="1">
    <source>
        <dbReference type="ARBA" id="ARBA00004571"/>
    </source>
</evidence>
<evidence type="ECO:0000256" key="11">
    <source>
        <dbReference type="PROSITE-ProRule" id="PRU01360"/>
    </source>
</evidence>
<dbReference type="GO" id="GO:0009279">
    <property type="term" value="C:cell outer membrane"/>
    <property type="evidence" value="ECO:0007669"/>
    <property type="project" value="UniProtKB-SubCell"/>
</dbReference>
<keyword evidence="4" id="KW-0410">Iron transport</keyword>
<dbReference type="PANTHER" id="PTHR32552:SF81">
    <property type="entry name" value="TONB-DEPENDENT OUTER MEMBRANE RECEPTOR"/>
    <property type="match status" value="1"/>
</dbReference>
<protein>
    <recommendedName>
        <fullName evidence="17">TonB-dependent receptor</fullName>
    </recommendedName>
</protein>
<dbReference type="GO" id="GO:0006826">
    <property type="term" value="P:iron ion transport"/>
    <property type="evidence" value="ECO:0007669"/>
    <property type="project" value="UniProtKB-KW"/>
</dbReference>
<organism evidence="15 16">
    <name type="scientific">Sphingomonas panacis</name>
    <dbReference type="NCBI Taxonomy" id="1560345"/>
    <lineage>
        <taxon>Bacteria</taxon>
        <taxon>Pseudomonadati</taxon>
        <taxon>Pseudomonadota</taxon>
        <taxon>Alphaproteobacteria</taxon>
        <taxon>Sphingomonadales</taxon>
        <taxon>Sphingomonadaceae</taxon>
        <taxon>Sphingomonas</taxon>
    </lineage>
</organism>
<keyword evidence="5 11" id="KW-0812">Transmembrane</keyword>
<dbReference type="InterPro" id="IPR036942">
    <property type="entry name" value="Beta-barrel_TonB_sf"/>
</dbReference>
<evidence type="ECO:0000256" key="2">
    <source>
        <dbReference type="ARBA" id="ARBA00022448"/>
    </source>
</evidence>
<keyword evidence="6" id="KW-0408">Iron</keyword>
<accession>A0A1B3Z7B6</accession>
<dbReference type="Proteomes" id="UP000094256">
    <property type="component" value="Chromosome"/>
</dbReference>
<comment type="subcellular location">
    <subcellularLocation>
        <location evidence="1 11">Cell outer membrane</location>
        <topology evidence="1 11">Multi-pass membrane protein</topology>
    </subcellularLocation>
</comment>
<dbReference type="PROSITE" id="PS52016">
    <property type="entry name" value="TONB_DEPENDENT_REC_3"/>
    <property type="match status" value="1"/>
</dbReference>
<dbReference type="InterPro" id="IPR039426">
    <property type="entry name" value="TonB-dep_rcpt-like"/>
</dbReference>
<evidence type="ECO:0000256" key="8">
    <source>
        <dbReference type="ARBA" id="ARBA00023077"/>
    </source>
</evidence>
<dbReference type="Pfam" id="PF00593">
    <property type="entry name" value="TonB_dep_Rec_b-barrel"/>
    <property type="match status" value="1"/>
</dbReference>
<evidence type="ECO:0000256" key="10">
    <source>
        <dbReference type="ARBA" id="ARBA00023237"/>
    </source>
</evidence>
<reference evidence="15 16" key="1">
    <citation type="submission" date="2016-01" db="EMBL/GenBank/DDBJ databases">
        <title>Complete genome and mega plasmid sequence of Sphingomonas panacis DCY99 elicits systemic resistance in rice to Xanthomonas oryzae.</title>
        <authorList>
            <person name="Kim Y.J."/>
            <person name="Yang D.C."/>
            <person name="Sing P."/>
        </authorList>
    </citation>
    <scope>NUCLEOTIDE SEQUENCE [LARGE SCALE GENOMIC DNA]</scope>
    <source>
        <strain evidence="15 16">DCY99</strain>
    </source>
</reference>
<evidence type="ECO:0000256" key="9">
    <source>
        <dbReference type="ARBA" id="ARBA00023136"/>
    </source>
</evidence>
<keyword evidence="2 11" id="KW-0813">Transport</keyword>
<keyword evidence="9 11" id="KW-0472">Membrane</keyword>
<evidence type="ECO:0000313" key="15">
    <source>
        <dbReference type="EMBL" id="AOH83316.1"/>
    </source>
</evidence>
<dbReference type="STRING" id="1560345.AWL63_04355"/>
<evidence type="ECO:0008006" key="17">
    <source>
        <dbReference type="Google" id="ProtNLM"/>
    </source>
</evidence>
<proteinExistence type="inferred from homology"/>
<sequence>MYVDEVPLAFPVMTEFPPLDVARVEVLKGPQGTLYGQNSTGGAINYIAAKPGDHWEAGGELGFARFAAVDLSGYLSGPVTSTLGARLSFRTAQGGAWQRSVTRNDSLGDANQISARLLLDWAPTDRLTAVFSFSAAHDGSDTLAGQLIKIDPVNPARVAPGLSDSLVTRNDARLADWDAGKQFKLNDNLYQASARLDFEASDNLNLISISAYQRFTEDRLSDVDGTAHQLLAERDTGSIDSFSQELRATGHNGSLKWIVGGNYSTAKTAERNFFGNPEQSNTLIVPFLPPFKGVTSVSSNKIETYGIFANADIALTSRLSVTGGVRYTNSNNRYTNCAYDTDGSLSRIFSFLSSTFTGTSVTIPPLGCVTLNAATGLPAVTTSSLKQDNVSWRAAVNYKFDTGTLLYASVGRGYKSGGFPALVAANSAQLAPITQESLLAYEVGFKTPLFGRKVQLNAAAFYYDYDNKQLRGRINVVPFGLIEALVNIPKSRIWGIEADLTARPFRGLDVTLGGSYVNSRIREFTGFGYASPALENYAGSAFPNTPRWTGVGDVQYNWAAGQRHGLFVGLSSRFQSTTNATFFNETNVPVDPTYTIPSYVVLDARFGVAASDDSWRLQGWVHNLTNKYYIQGLFRGLDTTYRQAAKPITYGVTFSVKW</sequence>
<dbReference type="KEGG" id="span:AWL63_04355"/>
<dbReference type="AlphaFoldDB" id="A0A1B3Z7B6"/>
<feature type="domain" description="TonB-dependent receptor-like beta-barrel" evidence="13">
    <location>
        <begin position="169"/>
        <end position="624"/>
    </location>
</feature>
<dbReference type="SUPFAM" id="SSF56935">
    <property type="entry name" value="Porins"/>
    <property type="match status" value="1"/>
</dbReference>
<evidence type="ECO:0000256" key="6">
    <source>
        <dbReference type="ARBA" id="ARBA00023004"/>
    </source>
</evidence>
<dbReference type="PANTHER" id="PTHR32552">
    <property type="entry name" value="FERRICHROME IRON RECEPTOR-RELATED"/>
    <property type="match status" value="1"/>
</dbReference>
<evidence type="ECO:0000256" key="3">
    <source>
        <dbReference type="ARBA" id="ARBA00022452"/>
    </source>
</evidence>
<dbReference type="InterPro" id="IPR012910">
    <property type="entry name" value="Plug_dom"/>
</dbReference>
<name>A0A1B3Z7B6_9SPHN</name>
<dbReference type="Pfam" id="PF07715">
    <property type="entry name" value="Plug"/>
    <property type="match status" value="1"/>
</dbReference>
<keyword evidence="8 12" id="KW-0798">TonB box</keyword>
<feature type="domain" description="TonB-dependent receptor plug" evidence="14">
    <location>
        <begin position="2"/>
        <end position="43"/>
    </location>
</feature>